<dbReference type="EMBL" id="BAABCS010000031">
    <property type="protein sequence ID" value="GAA4059683.1"/>
    <property type="molecule type" value="Genomic_DNA"/>
</dbReference>
<comment type="caution">
    <text evidence="2">The sequence shown here is derived from an EMBL/GenBank/DDBJ whole genome shotgun (WGS) entry which is preliminary data.</text>
</comment>
<name>A0ABP7V4X3_9FLAO</name>
<sequence>MPYIFILFLGGQQKIGNLVKGYMIVLGVVLVCTTMDYILVGLKYIALAMVILSSLLVMLYVLSVRYQQNNYLGRISSNIIYFILNTKVTRAKDLLRNNSQHSAVCDEIMALFKAVRPNDAKFTYTRELERIRCLLQQFKLDFDEVDEVLTSFKNWFSEVEAYYIESYSKEQDVSELIDSVYYNLN</sequence>
<proteinExistence type="predicted"/>
<feature type="transmembrane region" description="Helical" evidence="1">
    <location>
        <begin position="21"/>
        <end position="39"/>
    </location>
</feature>
<organism evidence="2 3">
    <name type="scientific">Flavobacterium chungnamense</name>
    <dbReference type="NCBI Taxonomy" id="706182"/>
    <lineage>
        <taxon>Bacteria</taxon>
        <taxon>Pseudomonadati</taxon>
        <taxon>Bacteroidota</taxon>
        <taxon>Flavobacteriia</taxon>
        <taxon>Flavobacteriales</taxon>
        <taxon>Flavobacteriaceae</taxon>
        <taxon>Flavobacterium</taxon>
    </lineage>
</organism>
<keyword evidence="1" id="KW-0812">Transmembrane</keyword>
<evidence type="ECO:0008006" key="4">
    <source>
        <dbReference type="Google" id="ProtNLM"/>
    </source>
</evidence>
<dbReference type="RefSeq" id="WP_345095787.1">
    <property type="nucleotide sequence ID" value="NZ_BAABCS010000031.1"/>
</dbReference>
<feature type="transmembrane region" description="Helical" evidence="1">
    <location>
        <begin position="45"/>
        <end position="64"/>
    </location>
</feature>
<dbReference type="Proteomes" id="UP001500426">
    <property type="component" value="Unassembled WGS sequence"/>
</dbReference>
<evidence type="ECO:0000256" key="1">
    <source>
        <dbReference type="SAM" id="Phobius"/>
    </source>
</evidence>
<accession>A0ABP7V4X3</accession>
<gene>
    <name evidence="2" type="ORF">GCM10022388_28190</name>
</gene>
<protein>
    <recommendedName>
        <fullName evidence="4">FUSC family protein</fullName>
    </recommendedName>
</protein>
<evidence type="ECO:0000313" key="3">
    <source>
        <dbReference type="Proteomes" id="UP001500426"/>
    </source>
</evidence>
<keyword evidence="1" id="KW-0472">Membrane</keyword>
<reference evidence="3" key="1">
    <citation type="journal article" date="2019" name="Int. J. Syst. Evol. Microbiol.">
        <title>The Global Catalogue of Microorganisms (GCM) 10K type strain sequencing project: providing services to taxonomists for standard genome sequencing and annotation.</title>
        <authorList>
            <consortium name="The Broad Institute Genomics Platform"/>
            <consortium name="The Broad Institute Genome Sequencing Center for Infectious Disease"/>
            <person name="Wu L."/>
            <person name="Ma J."/>
        </authorList>
    </citation>
    <scope>NUCLEOTIDE SEQUENCE [LARGE SCALE GENOMIC DNA]</scope>
    <source>
        <strain evidence="3">JCM 17068</strain>
    </source>
</reference>
<evidence type="ECO:0000313" key="2">
    <source>
        <dbReference type="EMBL" id="GAA4059683.1"/>
    </source>
</evidence>
<keyword evidence="3" id="KW-1185">Reference proteome</keyword>
<keyword evidence="1" id="KW-1133">Transmembrane helix</keyword>